<accession>A0ABR0BU53</accession>
<evidence type="ECO:0000256" key="2">
    <source>
        <dbReference type="SAM" id="SignalP"/>
    </source>
</evidence>
<gene>
    <name evidence="3" type="ORF">Purlil1_8707</name>
</gene>
<feature type="compositionally biased region" description="Low complexity" evidence="1">
    <location>
        <begin position="317"/>
        <end position="333"/>
    </location>
</feature>
<evidence type="ECO:0000256" key="1">
    <source>
        <dbReference type="SAM" id="MobiDB-lite"/>
    </source>
</evidence>
<evidence type="ECO:0000313" key="3">
    <source>
        <dbReference type="EMBL" id="KAK4086973.1"/>
    </source>
</evidence>
<feature type="region of interest" description="Disordered" evidence="1">
    <location>
        <begin position="310"/>
        <end position="333"/>
    </location>
</feature>
<sequence length="688" mass="74595">MKRALQALAALGAFAGALGSIDPREPKITGAPSFHIAAIIPTESGQIGINPPPPESVKGHIGKNTKYLTDLGTSTKVSLYPLSRDERRIDTLQWIGPNPSFITVATKTATKAGKPTVATITMGVGAAKNAAGGLDILLSPAVKAKLEAIAKQVKPCSAKRRRGVQKRQGQSCGLADFVNRVGEDAELRDTFTHQITDEVWAGVDEGYSGGPDENPGFEHVHDDEGYFSDDPDGFFEGAEGDTTVEAVVFSSEEEAAAIAAAAAGSEAGSIFGASTVTSGSFLALLWTTLQGGKALDQVYQVPKESIHKITKTKTKTKGPSTTHESTTTSSTCPTGTKVPDCGDDCAPTQVKIEDPKKTRVPDWKCSETDALLLARQGKTKGCKCNPPSVEFVTPYFQEYQQTIWAATKDLHEAKPEVRVTCDSAISNAPSKWFGDITKNFCPLANKSELGTGSIAYDVYGNKIPLLKNKVATKTPIEGRSLLYERTPPEYQENYKDYKFFVSWEPAKGDCVLPKDTMCVDAYKKAVQTNCGSNHGSAGDRLFVDTVIDVGCGKYTWHVEAPRKPDPKPDPPKAQDQVCTDKYSHPDVPWGAQETWADIGCRDYSDTVMKPGDKPIYWHSLFIYFLNYQISWVDGCDIVKEQSAMKPLGKDDSLDCKTLMVENYQKCNNGGAGGSRQVGCLKYEFYPKN</sequence>
<evidence type="ECO:0000313" key="4">
    <source>
        <dbReference type="Proteomes" id="UP001287286"/>
    </source>
</evidence>
<name>A0ABR0BU53_PURLI</name>
<keyword evidence="4" id="KW-1185">Reference proteome</keyword>
<dbReference type="EMBL" id="JAWRVI010000036">
    <property type="protein sequence ID" value="KAK4086973.1"/>
    <property type="molecule type" value="Genomic_DNA"/>
</dbReference>
<dbReference type="Proteomes" id="UP001287286">
    <property type="component" value="Unassembled WGS sequence"/>
</dbReference>
<feature type="chain" id="PRO_5047127641" evidence="2">
    <location>
        <begin position="20"/>
        <end position="688"/>
    </location>
</feature>
<proteinExistence type="predicted"/>
<protein>
    <submittedName>
        <fullName evidence="3">Uncharacterized protein</fullName>
    </submittedName>
</protein>
<organism evidence="3 4">
    <name type="scientific">Purpureocillium lilacinum</name>
    <name type="common">Paecilomyces lilacinus</name>
    <dbReference type="NCBI Taxonomy" id="33203"/>
    <lineage>
        <taxon>Eukaryota</taxon>
        <taxon>Fungi</taxon>
        <taxon>Dikarya</taxon>
        <taxon>Ascomycota</taxon>
        <taxon>Pezizomycotina</taxon>
        <taxon>Sordariomycetes</taxon>
        <taxon>Hypocreomycetidae</taxon>
        <taxon>Hypocreales</taxon>
        <taxon>Ophiocordycipitaceae</taxon>
        <taxon>Purpureocillium</taxon>
    </lineage>
</organism>
<reference evidence="3 4" key="1">
    <citation type="journal article" date="2024" name="Microbiol. Resour. Announc.">
        <title>Genome annotations for the ascomycete fungi Trichoderma harzianum, Trichoderma aggressivum, and Purpureocillium lilacinum.</title>
        <authorList>
            <person name="Beijen E.P.W."/>
            <person name="Ohm R.A."/>
        </authorList>
    </citation>
    <scope>NUCLEOTIDE SEQUENCE [LARGE SCALE GENOMIC DNA]</scope>
    <source>
        <strain evidence="3 4">CBS 150709</strain>
    </source>
</reference>
<comment type="caution">
    <text evidence="3">The sequence shown here is derived from an EMBL/GenBank/DDBJ whole genome shotgun (WGS) entry which is preliminary data.</text>
</comment>
<feature type="signal peptide" evidence="2">
    <location>
        <begin position="1"/>
        <end position="19"/>
    </location>
</feature>
<keyword evidence="2" id="KW-0732">Signal</keyword>